<organism evidence="1 2">
    <name type="scientific">Dictyobacter vulcani</name>
    <dbReference type="NCBI Taxonomy" id="2607529"/>
    <lineage>
        <taxon>Bacteria</taxon>
        <taxon>Bacillati</taxon>
        <taxon>Chloroflexota</taxon>
        <taxon>Ktedonobacteria</taxon>
        <taxon>Ktedonobacterales</taxon>
        <taxon>Dictyobacteraceae</taxon>
        <taxon>Dictyobacter</taxon>
    </lineage>
</organism>
<name>A0A5J4KK43_9CHLR</name>
<evidence type="ECO:0000313" key="1">
    <source>
        <dbReference type="EMBL" id="GER88195.1"/>
    </source>
</evidence>
<gene>
    <name evidence="1" type="ORF">KDW_23570</name>
</gene>
<dbReference type="AlphaFoldDB" id="A0A5J4KK43"/>
<evidence type="ECO:0000313" key="2">
    <source>
        <dbReference type="Proteomes" id="UP000326912"/>
    </source>
</evidence>
<comment type="caution">
    <text evidence="1">The sequence shown here is derived from an EMBL/GenBank/DDBJ whole genome shotgun (WGS) entry which is preliminary data.</text>
</comment>
<accession>A0A5J4KK43</accession>
<sequence>MNLNYMTWETQLCMYTAEELAGGRWLLSLTPTGCSDKRCRYTAWMRGPIKGRASQ</sequence>
<protein>
    <submittedName>
        <fullName evidence="1">Uncharacterized protein</fullName>
    </submittedName>
</protein>
<reference evidence="1 2" key="1">
    <citation type="submission" date="2019-10" db="EMBL/GenBank/DDBJ databases">
        <title>Dictyobacter vulcani sp. nov., within the class Ktedonobacteria, isolated from soil of volcanic Mt. Zao.</title>
        <authorList>
            <person name="Zheng Y."/>
            <person name="Wang C.M."/>
            <person name="Sakai Y."/>
            <person name="Abe K."/>
            <person name="Yokota A."/>
            <person name="Yabe S."/>
        </authorList>
    </citation>
    <scope>NUCLEOTIDE SEQUENCE [LARGE SCALE GENOMIC DNA]</scope>
    <source>
        <strain evidence="1 2">W12</strain>
    </source>
</reference>
<proteinExistence type="predicted"/>
<keyword evidence="2" id="KW-1185">Reference proteome</keyword>
<dbReference type="Proteomes" id="UP000326912">
    <property type="component" value="Unassembled WGS sequence"/>
</dbReference>
<dbReference type="EMBL" id="BKZW01000001">
    <property type="protein sequence ID" value="GER88195.1"/>
    <property type="molecule type" value="Genomic_DNA"/>
</dbReference>